<evidence type="ECO:0000256" key="2">
    <source>
        <dbReference type="ARBA" id="ARBA00023002"/>
    </source>
</evidence>
<sequence>MNGKVALITGGATGIGKKTAEALAASGNHIAVTYRTSEQKAKELVTELEGKFGIRAFAFQSDSADESNCNDLIECVKEHMGTIDILIHNAGPYIHERKSMADYSSEEWNYLINGNLNGFFYLAKEAVLLMREKRWGRIITLGFERSETAPGWVYRSAFAAAKAGLTSLTKTLAMEEAANGITVNMVCPGDIYGGWKERSIEDAQKETDKDVPVGRPGTGEDLARMIAFLCDSRSDFITGSVIPVTGGKDVLGKIYQD</sequence>
<dbReference type="PANTHER" id="PTHR42760:SF36">
    <property type="entry name" value="OXIDOREDUCTASE YTKK-RELATED"/>
    <property type="match status" value="1"/>
</dbReference>
<dbReference type="InterPro" id="IPR036291">
    <property type="entry name" value="NAD(P)-bd_dom_sf"/>
</dbReference>
<reference evidence="3 4" key="1">
    <citation type="submission" date="2018-08" db="EMBL/GenBank/DDBJ databases">
        <title>Bacillus chawlae sp. nov., Bacillus glennii sp. nov., and Bacillus saganii sp. nov. Isolated from the Vehicle Assembly Building at Kennedy Space Center where the Viking Spacecraft were Assembled.</title>
        <authorList>
            <person name="Seuylemezian A."/>
            <person name="Vaishampayan P."/>
        </authorList>
    </citation>
    <scope>NUCLEOTIDE SEQUENCE [LARGE SCALE GENOMIC DNA]</scope>
    <source>
        <strain evidence="3 4">V47-23a</strain>
    </source>
</reference>
<dbReference type="OrthoDB" id="9803333at2"/>
<comment type="similarity">
    <text evidence="1">Belongs to the short-chain dehydrogenases/reductases (SDR) family.</text>
</comment>
<organism evidence="3 4">
    <name type="scientific">Peribacillus saganii</name>
    <dbReference type="NCBI Taxonomy" id="2303992"/>
    <lineage>
        <taxon>Bacteria</taxon>
        <taxon>Bacillati</taxon>
        <taxon>Bacillota</taxon>
        <taxon>Bacilli</taxon>
        <taxon>Bacillales</taxon>
        <taxon>Bacillaceae</taxon>
        <taxon>Peribacillus</taxon>
    </lineage>
</organism>
<name>A0A372LJ32_9BACI</name>
<dbReference type="EMBL" id="QVTE01000051">
    <property type="protein sequence ID" value="RFU66429.1"/>
    <property type="molecule type" value="Genomic_DNA"/>
</dbReference>
<protein>
    <submittedName>
        <fullName evidence="3">SDR family oxidoreductase</fullName>
    </submittedName>
</protein>
<dbReference type="Gene3D" id="3.40.50.720">
    <property type="entry name" value="NAD(P)-binding Rossmann-like Domain"/>
    <property type="match status" value="1"/>
</dbReference>
<dbReference type="PRINTS" id="PR00081">
    <property type="entry name" value="GDHRDH"/>
</dbReference>
<dbReference type="InterPro" id="IPR002347">
    <property type="entry name" value="SDR_fam"/>
</dbReference>
<dbReference type="Proteomes" id="UP000264541">
    <property type="component" value="Unassembled WGS sequence"/>
</dbReference>
<dbReference type="FunFam" id="3.40.50.720:FF:000173">
    <property type="entry name" value="3-oxoacyl-[acyl-carrier protein] reductase"/>
    <property type="match status" value="1"/>
</dbReference>
<keyword evidence="2" id="KW-0560">Oxidoreductase</keyword>
<dbReference type="PRINTS" id="PR00080">
    <property type="entry name" value="SDRFAMILY"/>
</dbReference>
<dbReference type="Pfam" id="PF13561">
    <property type="entry name" value="adh_short_C2"/>
    <property type="match status" value="1"/>
</dbReference>
<evidence type="ECO:0000313" key="4">
    <source>
        <dbReference type="Proteomes" id="UP000264541"/>
    </source>
</evidence>
<dbReference type="PANTHER" id="PTHR42760">
    <property type="entry name" value="SHORT-CHAIN DEHYDROGENASES/REDUCTASES FAMILY MEMBER"/>
    <property type="match status" value="1"/>
</dbReference>
<dbReference type="GO" id="GO:0030497">
    <property type="term" value="P:fatty acid elongation"/>
    <property type="evidence" value="ECO:0007669"/>
    <property type="project" value="TreeGrafter"/>
</dbReference>
<comment type="caution">
    <text evidence="3">The sequence shown here is derived from an EMBL/GenBank/DDBJ whole genome shotgun (WGS) entry which is preliminary data.</text>
</comment>
<evidence type="ECO:0000313" key="3">
    <source>
        <dbReference type="EMBL" id="RFU66429.1"/>
    </source>
</evidence>
<proteinExistence type="inferred from homology"/>
<dbReference type="AlphaFoldDB" id="A0A372LJ32"/>
<dbReference type="CDD" id="cd05233">
    <property type="entry name" value="SDR_c"/>
    <property type="match status" value="1"/>
</dbReference>
<gene>
    <name evidence="3" type="ORF">D0469_17520</name>
</gene>
<evidence type="ECO:0000256" key="1">
    <source>
        <dbReference type="ARBA" id="ARBA00006484"/>
    </source>
</evidence>
<dbReference type="SUPFAM" id="SSF51735">
    <property type="entry name" value="NAD(P)-binding Rossmann-fold domains"/>
    <property type="match status" value="1"/>
</dbReference>
<keyword evidence="4" id="KW-1185">Reference proteome</keyword>
<dbReference type="RefSeq" id="WP_117328013.1">
    <property type="nucleotide sequence ID" value="NZ_QVTE01000051.1"/>
</dbReference>
<accession>A0A372LJ32</accession>
<dbReference type="GO" id="GO:0016616">
    <property type="term" value="F:oxidoreductase activity, acting on the CH-OH group of donors, NAD or NADP as acceptor"/>
    <property type="evidence" value="ECO:0007669"/>
    <property type="project" value="TreeGrafter"/>
</dbReference>